<evidence type="ECO:0000313" key="2">
    <source>
        <dbReference type="EMBL" id="OEL34790.1"/>
    </source>
</evidence>
<reference evidence="2 3" key="1">
    <citation type="submission" date="2016-09" db="EMBL/GenBank/DDBJ databases">
        <title>The draft genome of Dichanthelium oligosanthes: A C3 panicoid grass species.</title>
        <authorList>
            <person name="Studer A.J."/>
            <person name="Schnable J.C."/>
            <person name="Brutnell T.P."/>
        </authorList>
    </citation>
    <scope>NUCLEOTIDE SEQUENCE [LARGE SCALE GENOMIC DNA]</scope>
    <source>
        <strain evidence="3">cv. Kellogg 1175</strain>
        <tissue evidence="2">Leaf</tissue>
    </source>
</reference>
<evidence type="ECO:0000256" key="1">
    <source>
        <dbReference type="SAM" id="MobiDB-lite"/>
    </source>
</evidence>
<feature type="compositionally biased region" description="Basic and acidic residues" evidence="1">
    <location>
        <begin position="89"/>
        <end position="102"/>
    </location>
</feature>
<feature type="compositionally biased region" description="Polar residues" evidence="1">
    <location>
        <begin position="132"/>
        <end position="143"/>
    </location>
</feature>
<feature type="region of interest" description="Disordered" evidence="1">
    <location>
        <begin position="52"/>
        <end position="143"/>
    </location>
</feature>
<proteinExistence type="predicted"/>
<gene>
    <name evidence="2" type="ORF">BAE44_0004192</name>
</gene>
<dbReference type="EMBL" id="LWDX02014245">
    <property type="protein sequence ID" value="OEL34790.1"/>
    <property type="molecule type" value="Genomic_DNA"/>
</dbReference>
<accession>A0A1E5WC24</accession>
<keyword evidence="3" id="KW-1185">Reference proteome</keyword>
<name>A0A1E5WC24_9POAL</name>
<dbReference type="Proteomes" id="UP000095767">
    <property type="component" value="Unassembled WGS sequence"/>
</dbReference>
<organism evidence="2 3">
    <name type="scientific">Dichanthelium oligosanthes</name>
    <dbReference type="NCBI Taxonomy" id="888268"/>
    <lineage>
        <taxon>Eukaryota</taxon>
        <taxon>Viridiplantae</taxon>
        <taxon>Streptophyta</taxon>
        <taxon>Embryophyta</taxon>
        <taxon>Tracheophyta</taxon>
        <taxon>Spermatophyta</taxon>
        <taxon>Magnoliopsida</taxon>
        <taxon>Liliopsida</taxon>
        <taxon>Poales</taxon>
        <taxon>Poaceae</taxon>
        <taxon>PACMAD clade</taxon>
        <taxon>Panicoideae</taxon>
        <taxon>Panicodae</taxon>
        <taxon>Paniceae</taxon>
        <taxon>Dichantheliinae</taxon>
        <taxon>Dichanthelium</taxon>
    </lineage>
</organism>
<evidence type="ECO:0000313" key="3">
    <source>
        <dbReference type="Proteomes" id="UP000095767"/>
    </source>
</evidence>
<protein>
    <submittedName>
        <fullName evidence="2">Uncharacterized protein</fullName>
    </submittedName>
</protein>
<dbReference type="AlphaFoldDB" id="A0A1E5WC24"/>
<sequence>MSGFQKRVVTAGVAGIMVPWHGEISGQPCSPNPTDLMGNQRALFTIQLGQYTSEGLTESRNGRRDGELPHPITSPRPNATTSEARPRRRDSGFGRRRIDGRPQHATAKRQHVPKPKSNTPQNRRPGKKKQPNPHQSTPNQSNL</sequence>
<comment type="caution">
    <text evidence="2">The sequence shown here is derived from an EMBL/GenBank/DDBJ whole genome shotgun (WGS) entry which is preliminary data.</text>
</comment>